<reference evidence="8 9" key="1">
    <citation type="submission" date="2009-12" db="EMBL/GenBank/DDBJ databases">
        <title>The draft genome of Batrachochytrium dendrobatidis.</title>
        <authorList>
            <consortium name="US DOE Joint Genome Institute (JGI-PGF)"/>
            <person name="Kuo A."/>
            <person name="Salamov A."/>
            <person name="Schmutz J."/>
            <person name="Lucas S."/>
            <person name="Pitluck S."/>
            <person name="Rosenblum E."/>
            <person name="Stajich J."/>
            <person name="Eisen M."/>
            <person name="Grigoriev I.V."/>
        </authorList>
    </citation>
    <scope>NUCLEOTIDE SEQUENCE [LARGE SCALE GENOMIC DNA]</scope>
    <source>
        <strain evidence="9">JAM81 / FGSC 10211</strain>
    </source>
</reference>
<sequence>MPQQKRTYDNAGLNDDQSVLNSQNSAIKTTKLSQCNETKPLGLLTSSLTKDQDIAGISDTESCSSLDSETWEEVVDPDIPPESSTIEILCSEVITKPKEKRQGITRQQRKQHSTLHKVHLLTLLSAALHRNAKCCNAMLQSMLMSLLPFHLIQGIETLRQQKSPTLPYLTDLLQWWCRQLDLPKHTNIDFKNVSSINSRCFQVLQDFGLSNHEEKSNDTETFTLGFVALCRSIGLDIRLVVALYPIPLSLSLKKMDAVHNPLNLWCEVYSWDQQLWIPLRIESCTVYDPLRPWDAIEQKSLCYVIALEPCNIIKEVTRRYASLWSTTTRKLRLPLKESGDGWWKLSLWFYSKSFKSTRDEHEDNVTSILQLTESMPNTFSGFVDHPLYALERHCKQNQVIYPNGKKHIVGTFKGEPIYPRTHVQTIRSSESWKRFGYQIKSGESGVVLKQKSLADSSKSFNIEDQDMFIDSNETNGSVWLYGEWQTEPLEPLALIDGIIPRNDFGNIEIFHPRMIPRGAVHIRGTQIGVDSLSIKRMVLNRICVDLSFVLVGKGACHIAKQLEIDYASAITGFQFGRGKPIPLLDGIIVTAENGEIILEGLGEEERAKRNAYLQKRQLDALGRWKRLTIGIISRARIFRDYYRDTA</sequence>
<evidence type="ECO:0000256" key="2">
    <source>
        <dbReference type="ARBA" id="ARBA00009525"/>
    </source>
</evidence>
<dbReference type="InterPro" id="IPR018325">
    <property type="entry name" value="Rad4/PNGase_transGLS-fold"/>
</dbReference>
<dbReference type="InParanoid" id="F4NXL5"/>
<dbReference type="GO" id="GO:0000111">
    <property type="term" value="C:nucleotide-excision repair factor 2 complex"/>
    <property type="evidence" value="ECO:0000318"/>
    <property type="project" value="GO_Central"/>
</dbReference>
<evidence type="ECO:0000256" key="4">
    <source>
        <dbReference type="ARBA" id="ARBA00023204"/>
    </source>
</evidence>
<dbReference type="Gene3D" id="2.20.20.110">
    <property type="entry name" value="Rad4, beta-hairpin domain BHD1"/>
    <property type="match status" value="1"/>
</dbReference>
<dbReference type="OrthoDB" id="300780at2759"/>
<dbReference type="SMART" id="SM01030">
    <property type="entry name" value="BHD_1"/>
    <property type="match status" value="1"/>
</dbReference>
<evidence type="ECO:0000259" key="7">
    <source>
        <dbReference type="SMART" id="SM01032"/>
    </source>
</evidence>
<evidence type="ECO:0000256" key="5">
    <source>
        <dbReference type="ARBA" id="ARBA00023242"/>
    </source>
</evidence>
<dbReference type="SUPFAM" id="SSF54001">
    <property type="entry name" value="Cysteine proteinases"/>
    <property type="match status" value="1"/>
</dbReference>
<accession>F4NXL5</accession>
<dbReference type="InterPro" id="IPR018328">
    <property type="entry name" value="Rad4_beta-hairpin_dom3"/>
</dbReference>
<keyword evidence="4" id="KW-0234">DNA repair</keyword>
<dbReference type="GO" id="GO:0005737">
    <property type="term" value="C:cytoplasm"/>
    <property type="evidence" value="ECO:0000318"/>
    <property type="project" value="GO_Central"/>
</dbReference>
<dbReference type="GO" id="GO:0003684">
    <property type="term" value="F:damaged DNA binding"/>
    <property type="evidence" value="ECO:0000318"/>
    <property type="project" value="GO_Central"/>
</dbReference>
<dbReference type="HOGENOM" id="CLU_026889_1_0_1"/>
<dbReference type="STRING" id="684364.F4NXL5"/>
<dbReference type="RefSeq" id="XP_006677309.1">
    <property type="nucleotide sequence ID" value="XM_006677246.1"/>
</dbReference>
<comment type="subcellular location">
    <subcellularLocation>
        <location evidence="1">Nucleus</location>
    </subcellularLocation>
</comment>
<dbReference type="FunCoup" id="F4NXL5">
    <property type="interactions" value="80"/>
</dbReference>
<evidence type="ECO:0000259" key="6">
    <source>
        <dbReference type="SMART" id="SM01030"/>
    </source>
</evidence>
<dbReference type="InterPro" id="IPR018326">
    <property type="entry name" value="Rad4_beta-hairpin_dom1"/>
</dbReference>
<dbReference type="GO" id="GO:0071942">
    <property type="term" value="C:XPC complex"/>
    <property type="evidence" value="ECO:0000318"/>
    <property type="project" value="GO_Central"/>
</dbReference>
<keyword evidence="5" id="KW-0539">Nucleus</keyword>
<dbReference type="PANTHER" id="PTHR12135">
    <property type="entry name" value="DNA REPAIR PROTEIN XP-C / RAD4"/>
    <property type="match status" value="1"/>
</dbReference>
<dbReference type="GeneID" id="18238240"/>
<evidence type="ECO:0000313" key="9">
    <source>
        <dbReference type="Proteomes" id="UP000007241"/>
    </source>
</evidence>
<dbReference type="InterPro" id="IPR042488">
    <property type="entry name" value="Rad4_BHD3_sf"/>
</dbReference>
<dbReference type="InterPro" id="IPR036985">
    <property type="entry name" value="Transglutaminase-like_sf"/>
</dbReference>
<evidence type="ECO:0000256" key="1">
    <source>
        <dbReference type="ARBA" id="ARBA00004123"/>
    </source>
</evidence>
<evidence type="ECO:0000313" key="8">
    <source>
        <dbReference type="EMBL" id="EGF82164.1"/>
    </source>
</evidence>
<dbReference type="PANTHER" id="PTHR12135:SF0">
    <property type="entry name" value="DNA REPAIR PROTEIN COMPLEMENTING XP-C CELLS"/>
    <property type="match status" value="1"/>
</dbReference>
<evidence type="ECO:0000256" key="3">
    <source>
        <dbReference type="ARBA" id="ARBA00022763"/>
    </source>
</evidence>
<dbReference type="Gene3D" id="3.90.260.10">
    <property type="entry name" value="Transglutaminase-like"/>
    <property type="match status" value="1"/>
</dbReference>
<dbReference type="Pfam" id="PF10404">
    <property type="entry name" value="BHD_2"/>
    <property type="match status" value="1"/>
</dbReference>
<dbReference type="InterPro" id="IPR004583">
    <property type="entry name" value="DNA_repair_Rad4"/>
</dbReference>
<name>F4NXL5_BATDJ</name>
<dbReference type="GO" id="GO:0006298">
    <property type="term" value="P:mismatch repair"/>
    <property type="evidence" value="ECO:0000318"/>
    <property type="project" value="GO_Central"/>
</dbReference>
<keyword evidence="9" id="KW-1185">Reference proteome</keyword>
<dbReference type="Proteomes" id="UP000007241">
    <property type="component" value="Unassembled WGS sequence"/>
</dbReference>
<dbReference type="GO" id="GO:0006289">
    <property type="term" value="P:nucleotide-excision repair"/>
    <property type="evidence" value="ECO:0000318"/>
    <property type="project" value="GO_Central"/>
</dbReference>
<organism evidence="8 9">
    <name type="scientific">Batrachochytrium dendrobatidis (strain JAM81 / FGSC 10211)</name>
    <name type="common">Frog chytrid fungus</name>
    <dbReference type="NCBI Taxonomy" id="684364"/>
    <lineage>
        <taxon>Eukaryota</taxon>
        <taxon>Fungi</taxon>
        <taxon>Fungi incertae sedis</taxon>
        <taxon>Chytridiomycota</taxon>
        <taxon>Chytridiomycota incertae sedis</taxon>
        <taxon>Chytridiomycetes</taxon>
        <taxon>Rhizophydiales</taxon>
        <taxon>Rhizophydiales incertae sedis</taxon>
        <taxon>Batrachochytrium</taxon>
    </lineage>
</organism>
<dbReference type="SMART" id="SM01032">
    <property type="entry name" value="BHD_3"/>
    <property type="match status" value="1"/>
</dbReference>
<gene>
    <name evidence="8" type="ORF">BATDEDRAFT_23537</name>
</gene>
<dbReference type="Pfam" id="PF10405">
    <property type="entry name" value="BHD_3"/>
    <property type="match status" value="1"/>
</dbReference>
<dbReference type="InterPro" id="IPR018327">
    <property type="entry name" value="BHD_2"/>
</dbReference>
<feature type="domain" description="Rad4 beta-hairpin" evidence="6">
    <location>
        <begin position="371"/>
        <end position="424"/>
    </location>
</feature>
<dbReference type="Pfam" id="PF10403">
    <property type="entry name" value="BHD_1"/>
    <property type="match status" value="1"/>
</dbReference>
<dbReference type="GO" id="GO:0003697">
    <property type="term" value="F:single-stranded DNA binding"/>
    <property type="evidence" value="ECO:0000318"/>
    <property type="project" value="GO_Central"/>
</dbReference>
<dbReference type="InterPro" id="IPR038765">
    <property type="entry name" value="Papain-like_cys_pep_sf"/>
</dbReference>
<dbReference type="Gene3D" id="3.30.70.2460">
    <property type="entry name" value="Rad4, beta-hairpin domain BHD3"/>
    <property type="match status" value="1"/>
</dbReference>
<protein>
    <recommendedName>
        <fullName evidence="10">Rad4 beta-hairpin domain-containing protein</fullName>
    </recommendedName>
</protein>
<feature type="domain" description="Rad4 beta-hairpin" evidence="7">
    <location>
        <begin position="499"/>
        <end position="601"/>
    </location>
</feature>
<keyword evidence="3" id="KW-0227">DNA damage</keyword>
<evidence type="ECO:0008006" key="10">
    <source>
        <dbReference type="Google" id="ProtNLM"/>
    </source>
</evidence>
<proteinExistence type="inferred from homology"/>
<dbReference type="EMBL" id="GL882881">
    <property type="protein sequence ID" value="EGF82164.1"/>
    <property type="molecule type" value="Genomic_DNA"/>
</dbReference>
<dbReference type="OMA" id="MVEDAHA"/>
<comment type="similarity">
    <text evidence="2">Belongs to the XPC family.</text>
</comment>
<dbReference type="AlphaFoldDB" id="F4NXL5"/>
<dbReference type="Pfam" id="PF03835">
    <property type="entry name" value="Rad4"/>
    <property type="match status" value="1"/>
</dbReference>